<feature type="transmembrane region" description="Helical" evidence="2">
    <location>
        <begin position="15"/>
        <end position="33"/>
    </location>
</feature>
<evidence type="ECO:0000259" key="3">
    <source>
        <dbReference type="Pfam" id="PF26347"/>
    </source>
</evidence>
<keyword evidence="2" id="KW-0812">Transmembrane</keyword>
<evidence type="ECO:0000256" key="2">
    <source>
        <dbReference type="SAM" id="Phobius"/>
    </source>
</evidence>
<feature type="domain" description="Sporulation membrane protein YtrI C-terminal" evidence="3">
    <location>
        <begin position="80"/>
        <end position="163"/>
    </location>
</feature>
<reference evidence="4" key="1">
    <citation type="journal article" date="2014" name="Int. J. Syst. Evol. Microbiol.">
        <title>Complete genome sequence of Corynebacterium casei LMG S-19264T (=DSM 44701T), isolated from a smear-ripened cheese.</title>
        <authorList>
            <consortium name="US DOE Joint Genome Institute (JGI-PGF)"/>
            <person name="Walter F."/>
            <person name="Albersmeier A."/>
            <person name="Kalinowski J."/>
            <person name="Ruckert C."/>
        </authorList>
    </citation>
    <scope>NUCLEOTIDE SEQUENCE</scope>
    <source>
        <strain evidence="4">CGMCC 1.12153</strain>
    </source>
</reference>
<name>A0A917AY61_HALAA</name>
<accession>A0A917AY61</accession>
<evidence type="ECO:0000313" key="5">
    <source>
        <dbReference type="Proteomes" id="UP000660110"/>
    </source>
</evidence>
<keyword evidence="2" id="KW-0472">Membrane</keyword>
<dbReference type="RefSeq" id="WP_188375479.1">
    <property type="nucleotide sequence ID" value="NZ_BMEL01000001.1"/>
</dbReference>
<evidence type="ECO:0000256" key="1">
    <source>
        <dbReference type="SAM" id="Coils"/>
    </source>
</evidence>
<dbReference type="InterPro" id="IPR058620">
    <property type="entry name" value="YtrI_C"/>
</dbReference>
<dbReference type="NCBIfam" id="NF041479">
    <property type="entry name" value="spor_membprot_YtrI"/>
    <property type="match status" value="1"/>
</dbReference>
<evidence type="ECO:0000313" key="4">
    <source>
        <dbReference type="EMBL" id="GGF06171.1"/>
    </source>
</evidence>
<proteinExistence type="predicted"/>
<comment type="caution">
    <text evidence="4">The sequence shown here is derived from an EMBL/GenBank/DDBJ whole genome shotgun (WGS) entry which is preliminary data.</text>
</comment>
<dbReference type="AlphaFoldDB" id="A0A917AY61"/>
<gene>
    <name evidence="4" type="ORF">GCM10010954_00680</name>
</gene>
<dbReference type="InterPro" id="IPR048198">
    <property type="entry name" value="YtrI"/>
</dbReference>
<keyword evidence="2" id="KW-1133">Transmembrane helix</keyword>
<sequence>MYIPPQLRKREWRRFYAGCVFGAIAGYVLFVFINDQLHEHLEEENIQLASELNELEAKYESLLNEEKEADEEKNEILTIQEIVPTYTNAKTLHIDKLTQHQLSSMVKDQLQSLSGEDIENISDQSDLIIAIIENKQFVVEDFTYSLTVERLIISNQLQLHLSITIEN</sequence>
<keyword evidence="1" id="KW-0175">Coiled coil</keyword>
<keyword evidence="5" id="KW-1185">Reference proteome</keyword>
<dbReference type="EMBL" id="BMEL01000001">
    <property type="protein sequence ID" value="GGF06171.1"/>
    <property type="molecule type" value="Genomic_DNA"/>
</dbReference>
<feature type="coiled-coil region" evidence="1">
    <location>
        <begin position="34"/>
        <end position="82"/>
    </location>
</feature>
<organism evidence="4 5">
    <name type="scientific">Halobacillus andaensis</name>
    <dbReference type="NCBI Taxonomy" id="1176239"/>
    <lineage>
        <taxon>Bacteria</taxon>
        <taxon>Bacillati</taxon>
        <taxon>Bacillota</taxon>
        <taxon>Bacilli</taxon>
        <taxon>Bacillales</taxon>
        <taxon>Bacillaceae</taxon>
        <taxon>Halobacillus</taxon>
    </lineage>
</organism>
<reference evidence="4" key="2">
    <citation type="submission" date="2020-09" db="EMBL/GenBank/DDBJ databases">
        <authorList>
            <person name="Sun Q."/>
            <person name="Zhou Y."/>
        </authorList>
    </citation>
    <scope>NUCLEOTIDE SEQUENCE</scope>
    <source>
        <strain evidence="4">CGMCC 1.12153</strain>
    </source>
</reference>
<dbReference type="Pfam" id="PF26347">
    <property type="entry name" value="YtrI_sporulation"/>
    <property type="match status" value="1"/>
</dbReference>
<protein>
    <recommendedName>
        <fullName evidence="3">Sporulation membrane protein YtrI C-terminal domain-containing protein</fullName>
    </recommendedName>
</protein>
<dbReference type="Proteomes" id="UP000660110">
    <property type="component" value="Unassembled WGS sequence"/>
</dbReference>